<accession>A0ABD0WGC9</accession>
<name>A0ABD0WGC9_UMBPY</name>
<organism evidence="4 5">
    <name type="scientific">Umbra pygmaea</name>
    <name type="common">Eastern mudminnow</name>
    <dbReference type="NCBI Taxonomy" id="75934"/>
    <lineage>
        <taxon>Eukaryota</taxon>
        <taxon>Metazoa</taxon>
        <taxon>Chordata</taxon>
        <taxon>Craniata</taxon>
        <taxon>Vertebrata</taxon>
        <taxon>Euteleostomi</taxon>
        <taxon>Actinopterygii</taxon>
        <taxon>Neopterygii</taxon>
        <taxon>Teleostei</taxon>
        <taxon>Protacanthopterygii</taxon>
        <taxon>Esociformes</taxon>
        <taxon>Umbridae</taxon>
        <taxon>Umbra</taxon>
    </lineage>
</organism>
<proteinExistence type="predicted"/>
<protein>
    <submittedName>
        <fullName evidence="4">Uncharacterized protein</fullName>
    </submittedName>
</protein>
<dbReference type="SUPFAM" id="SSF47986">
    <property type="entry name" value="DEATH domain"/>
    <property type="match status" value="1"/>
</dbReference>
<feature type="region of interest" description="Disordered" evidence="1">
    <location>
        <begin position="28"/>
        <end position="54"/>
    </location>
</feature>
<feature type="domain" description="GED" evidence="3">
    <location>
        <begin position="1"/>
        <end position="64"/>
    </location>
</feature>
<dbReference type="Proteomes" id="UP001557470">
    <property type="component" value="Unassembled WGS sequence"/>
</dbReference>
<dbReference type="InterPro" id="IPR001315">
    <property type="entry name" value="CARD"/>
</dbReference>
<dbReference type="PROSITE" id="PS50209">
    <property type="entry name" value="CARD"/>
    <property type="match status" value="1"/>
</dbReference>
<evidence type="ECO:0000259" key="3">
    <source>
        <dbReference type="PROSITE" id="PS51388"/>
    </source>
</evidence>
<evidence type="ECO:0000313" key="5">
    <source>
        <dbReference type="Proteomes" id="UP001557470"/>
    </source>
</evidence>
<evidence type="ECO:0000259" key="2">
    <source>
        <dbReference type="PROSITE" id="PS50209"/>
    </source>
</evidence>
<sequence length="165" mass="19361">MNTQTYIFLSPEEVCLKGEENEKLLKRQLDENERAKQQQEELKKQLEDMERAKQEQEELLKKQLEDMERAKQEQDAAEFVDKHREKIIEIVDHEMALVIAEDLNQQGLITQKVVTEIKNKPVKRTTELYKALDSGGLKVKSAFCKSLLEHSQHNSKLKRSCLKRI</sequence>
<keyword evidence="5" id="KW-1185">Reference proteome</keyword>
<dbReference type="InterPro" id="IPR020850">
    <property type="entry name" value="GED_dom"/>
</dbReference>
<dbReference type="Gene3D" id="1.10.533.10">
    <property type="entry name" value="Death Domain, Fas"/>
    <property type="match status" value="1"/>
</dbReference>
<dbReference type="EMBL" id="JAGEUA010000007">
    <property type="protein sequence ID" value="KAL0970739.1"/>
    <property type="molecule type" value="Genomic_DNA"/>
</dbReference>
<gene>
    <name evidence="4" type="ORF">UPYG_G00246610</name>
</gene>
<evidence type="ECO:0000256" key="1">
    <source>
        <dbReference type="SAM" id="MobiDB-lite"/>
    </source>
</evidence>
<reference evidence="4 5" key="1">
    <citation type="submission" date="2024-06" db="EMBL/GenBank/DDBJ databases">
        <authorList>
            <person name="Pan Q."/>
            <person name="Wen M."/>
            <person name="Jouanno E."/>
            <person name="Zahm M."/>
            <person name="Klopp C."/>
            <person name="Cabau C."/>
            <person name="Louis A."/>
            <person name="Berthelot C."/>
            <person name="Parey E."/>
            <person name="Roest Crollius H."/>
            <person name="Montfort J."/>
            <person name="Robinson-Rechavi M."/>
            <person name="Bouchez O."/>
            <person name="Lampietro C."/>
            <person name="Lopez Roques C."/>
            <person name="Donnadieu C."/>
            <person name="Postlethwait J."/>
            <person name="Bobe J."/>
            <person name="Verreycken H."/>
            <person name="Guiguen Y."/>
        </authorList>
    </citation>
    <scope>NUCLEOTIDE SEQUENCE [LARGE SCALE GENOMIC DNA]</scope>
    <source>
        <strain evidence="4">Up_M1</strain>
        <tissue evidence="4">Testis</tissue>
    </source>
</reference>
<dbReference type="InterPro" id="IPR011029">
    <property type="entry name" value="DEATH-like_dom_sf"/>
</dbReference>
<evidence type="ECO:0000313" key="4">
    <source>
        <dbReference type="EMBL" id="KAL0970739.1"/>
    </source>
</evidence>
<dbReference type="PROSITE" id="PS51388">
    <property type="entry name" value="GED"/>
    <property type="match status" value="1"/>
</dbReference>
<comment type="caution">
    <text evidence="4">The sequence shown here is derived from an EMBL/GenBank/DDBJ whole genome shotgun (WGS) entry which is preliminary data.</text>
</comment>
<dbReference type="AlphaFoldDB" id="A0ABD0WGC9"/>
<feature type="domain" description="CARD" evidence="2">
    <location>
        <begin position="72"/>
        <end position="153"/>
    </location>
</feature>